<keyword evidence="2" id="KW-0413">Isomerase</keyword>
<dbReference type="PATRIC" id="fig|1423733.4.peg.1750"/>
<name>A0A0R2BK17_SECCO</name>
<feature type="domain" description="Xylose isomerase-like TIM barrel" evidence="1">
    <location>
        <begin position="176"/>
        <end position="247"/>
    </location>
</feature>
<dbReference type="EMBL" id="AYYR01000029">
    <property type="protein sequence ID" value="KRM76427.1"/>
    <property type="molecule type" value="Genomic_DNA"/>
</dbReference>
<evidence type="ECO:0000259" key="1">
    <source>
        <dbReference type="Pfam" id="PF01261"/>
    </source>
</evidence>
<dbReference type="InterPro" id="IPR013022">
    <property type="entry name" value="Xyl_isomerase-like_TIM-brl"/>
</dbReference>
<accession>A0A0R2BK17</accession>
<dbReference type="AlphaFoldDB" id="A0A0R2BK17"/>
<evidence type="ECO:0000313" key="2">
    <source>
        <dbReference type="EMBL" id="KRM76427.1"/>
    </source>
</evidence>
<evidence type="ECO:0000313" key="3">
    <source>
        <dbReference type="Proteomes" id="UP000051845"/>
    </source>
</evidence>
<gene>
    <name evidence="2" type="ORF">FC82_GL001662</name>
</gene>
<sequence length="280" mass="31668">MVDMFPYLGLKASTDETQLEERLQHQPEVFEFYTQASDMTPDGLAHLSQMIDRVKSAGVDHVIIHHPMAFDHAHNELAVSALRNPASYQFMMGSTESIIELAKARDVQVLVHGAYNAPLSWIKAQFGSLEAGRELVFDRLDYFKALGGNHVMFENALSPLFRFGEPGFERRIMGHHYRLAYDISHAFIVLHGDNDKLVSSLARLAPQIVHYHLVDSMGQKHDSLPLGQGNIDWVRVKRVLNPNATNIYEITLDDEDNCQAMLDSHNYLKSLDSRSLLVGR</sequence>
<reference evidence="2 3" key="1">
    <citation type="journal article" date="2015" name="Genome Announc.">
        <title>Expanding the biotechnology potential of lactobacilli through comparative genomics of 213 strains and associated genera.</title>
        <authorList>
            <person name="Sun Z."/>
            <person name="Harris H.M."/>
            <person name="McCann A."/>
            <person name="Guo C."/>
            <person name="Argimon S."/>
            <person name="Zhang W."/>
            <person name="Yang X."/>
            <person name="Jeffery I.B."/>
            <person name="Cooney J.C."/>
            <person name="Kagawa T.F."/>
            <person name="Liu W."/>
            <person name="Song Y."/>
            <person name="Salvetti E."/>
            <person name="Wrobel A."/>
            <person name="Rasinkangas P."/>
            <person name="Parkhill J."/>
            <person name="Rea M.C."/>
            <person name="O'Sullivan O."/>
            <person name="Ritari J."/>
            <person name="Douillard F.P."/>
            <person name="Paul Ross R."/>
            <person name="Yang R."/>
            <person name="Briner A.E."/>
            <person name="Felis G.E."/>
            <person name="de Vos W.M."/>
            <person name="Barrangou R."/>
            <person name="Klaenhammer T.R."/>
            <person name="Caufield P.W."/>
            <person name="Cui Y."/>
            <person name="Zhang H."/>
            <person name="O'Toole P.W."/>
        </authorList>
    </citation>
    <scope>NUCLEOTIDE SEQUENCE [LARGE SCALE GENOMIC DNA]</scope>
    <source>
        <strain evidence="2 3">DSM 20515</strain>
    </source>
</reference>
<comment type="caution">
    <text evidence="2">The sequence shown here is derived from an EMBL/GenBank/DDBJ whole genome shotgun (WGS) entry which is preliminary data.</text>
</comment>
<organism evidence="2 3">
    <name type="scientific">Secundilactobacillus collinoides DSM 20515 = JCM 1123</name>
    <dbReference type="NCBI Taxonomy" id="1423733"/>
    <lineage>
        <taxon>Bacteria</taxon>
        <taxon>Bacillati</taxon>
        <taxon>Bacillota</taxon>
        <taxon>Bacilli</taxon>
        <taxon>Lactobacillales</taxon>
        <taxon>Lactobacillaceae</taxon>
        <taxon>Secundilactobacillus</taxon>
    </lineage>
</organism>
<proteinExistence type="predicted"/>
<dbReference type="STRING" id="33960.TY91_03055"/>
<dbReference type="GO" id="GO:0016853">
    <property type="term" value="F:isomerase activity"/>
    <property type="evidence" value="ECO:0007669"/>
    <property type="project" value="UniProtKB-KW"/>
</dbReference>
<dbReference type="Pfam" id="PF01261">
    <property type="entry name" value="AP_endonuc_2"/>
    <property type="match status" value="1"/>
</dbReference>
<dbReference type="Gene3D" id="3.20.20.150">
    <property type="entry name" value="Divalent-metal-dependent TIM barrel enzymes"/>
    <property type="match status" value="1"/>
</dbReference>
<dbReference type="Proteomes" id="UP000051845">
    <property type="component" value="Unassembled WGS sequence"/>
</dbReference>
<dbReference type="SUPFAM" id="SSF51658">
    <property type="entry name" value="Xylose isomerase-like"/>
    <property type="match status" value="1"/>
</dbReference>
<protein>
    <submittedName>
        <fullName evidence="2">Xylose isomerase domain-containing protein TIM barrel</fullName>
    </submittedName>
</protein>
<dbReference type="InterPro" id="IPR036237">
    <property type="entry name" value="Xyl_isomerase-like_sf"/>
</dbReference>